<dbReference type="Proteomes" id="UP000675881">
    <property type="component" value="Chromosome 5"/>
</dbReference>
<organism evidence="1 2">
    <name type="scientific">Lepeophtheirus salmonis</name>
    <name type="common">Salmon louse</name>
    <name type="synonym">Caligus salmonis</name>
    <dbReference type="NCBI Taxonomy" id="72036"/>
    <lineage>
        <taxon>Eukaryota</taxon>
        <taxon>Metazoa</taxon>
        <taxon>Ecdysozoa</taxon>
        <taxon>Arthropoda</taxon>
        <taxon>Crustacea</taxon>
        <taxon>Multicrustacea</taxon>
        <taxon>Hexanauplia</taxon>
        <taxon>Copepoda</taxon>
        <taxon>Siphonostomatoida</taxon>
        <taxon>Caligidae</taxon>
        <taxon>Lepeophtheirus</taxon>
    </lineage>
</organism>
<sequence length="461" mass="52654">MISTSKNTVSISVYIRLFRYLFLGLALFLIDTALDLSVSSKINDIVRFQIIDIAPISESCSFDEKKYRSFIDLGLDLCDKPLRGDNRSDVVRSFWEDNVENEDELLHVFLSPRGPNGTNSILKGLVTTQTIQRLNLSQGLIAIDKITQLLTDDEIKLLKGFIKDWTPELPGMIESLSSKLNASDVEKIRLAFGKNRELITEPLLFFKFLNDKEKAAVLTKIQKLLPEFYPSEVNAVLQVKKAFDEIPRLNELITDAFHRFSIEFFLKFLSVDLTPEEESGLQIMLDTEGRFRFLKQCSRQNFTIKCINHEKNLCPSGHISFGLLTLAAMAVPGILFGISEFVHFKHFRFGDFKVLGLQWSFMVKIMVLPLYVTVMIPFFFFITIWNYIKLISNIFLDLLGRDDSNRFTTGLGLYIKFQSLEGMGETFLQIILQLYFLCILVFLGTGTLIAGINAQEFLSDV</sequence>
<accession>A0A7R8CX32</accession>
<keyword evidence="2" id="KW-1185">Reference proteome</keyword>
<evidence type="ECO:0000313" key="1">
    <source>
        <dbReference type="EMBL" id="CAF2957900.1"/>
    </source>
</evidence>
<name>A0A7R8CX32_LEPSM</name>
<reference evidence="1" key="1">
    <citation type="submission" date="2021-02" db="EMBL/GenBank/DDBJ databases">
        <authorList>
            <person name="Bekaert M."/>
        </authorList>
    </citation>
    <scope>NUCLEOTIDE SEQUENCE</scope>
    <source>
        <strain evidence="1">IoA-00</strain>
    </source>
</reference>
<proteinExistence type="predicted"/>
<gene>
    <name evidence="1" type="ORF">LSAA_9558</name>
</gene>
<dbReference type="AlphaFoldDB" id="A0A7R8CX32"/>
<evidence type="ECO:0000313" key="2">
    <source>
        <dbReference type="Proteomes" id="UP000675881"/>
    </source>
</evidence>
<dbReference type="OrthoDB" id="10641518at2759"/>
<feature type="non-terminal residue" evidence="1">
    <location>
        <position position="1"/>
    </location>
</feature>
<protein>
    <submittedName>
        <fullName evidence="1">(salmon louse) hypothetical protein</fullName>
    </submittedName>
</protein>
<dbReference type="EMBL" id="HG994584">
    <property type="protein sequence ID" value="CAF2957900.1"/>
    <property type="molecule type" value="Genomic_DNA"/>
</dbReference>